<name>A0A8H4VF46_9HYPO</name>
<evidence type="ECO:0000256" key="3">
    <source>
        <dbReference type="ARBA" id="ARBA00023204"/>
    </source>
</evidence>
<dbReference type="AlphaFoldDB" id="A0A8H4VF46"/>
<dbReference type="GO" id="GO:0006285">
    <property type="term" value="P:base-excision repair, AP site formation"/>
    <property type="evidence" value="ECO:0007669"/>
    <property type="project" value="InterPro"/>
</dbReference>
<evidence type="ECO:0000256" key="2">
    <source>
        <dbReference type="ARBA" id="ARBA00022801"/>
    </source>
</evidence>
<dbReference type="EMBL" id="JAACLJ010000002">
    <property type="protein sequence ID" value="KAF4591970.1"/>
    <property type="molecule type" value="Genomic_DNA"/>
</dbReference>
<keyword evidence="1" id="KW-0227">DNA damage</keyword>
<keyword evidence="6" id="KW-1185">Reference proteome</keyword>
<dbReference type="SUPFAM" id="SSF52141">
    <property type="entry name" value="Uracil-DNA glycosylase-like"/>
    <property type="match status" value="1"/>
</dbReference>
<dbReference type="InterPro" id="IPR005122">
    <property type="entry name" value="Uracil-DNA_glycosylase-like"/>
</dbReference>
<evidence type="ECO:0000256" key="1">
    <source>
        <dbReference type="ARBA" id="ARBA00022763"/>
    </source>
</evidence>
<gene>
    <name evidence="5" type="ORF">GQ602_002269</name>
</gene>
<keyword evidence="2" id="KW-0378">Hydrolase</keyword>
<dbReference type="Gene3D" id="3.40.470.10">
    <property type="entry name" value="Uracil-DNA glycosylase-like domain"/>
    <property type="match status" value="1"/>
</dbReference>
<sequence>MAEETKPSFSLEHFLYKDNEPPPLAPDLLVLLVGLNPGLATSRSGHAYAHPSNLFWKLLHASGVTPRACTAREDGLLPGLFALGLTNLVARPSRSGAELSRGEMDGGVAVLEDKVRVWRPEVVCLVGKGIWESVRRVWGAKGRSRMGGRG</sequence>
<dbReference type="PANTHER" id="PTHR12159">
    <property type="entry name" value="G/T AND G/U MISMATCH-SPECIFIC DNA GLYCOSYLASE"/>
    <property type="match status" value="1"/>
</dbReference>
<reference evidence="5 6" key="1">
    <citation type="journal article" date="2020" name="G3 (Bethesda)">
        <title>Genetic Underpinnings of Host Manipulation by Ophiocordyceps as Revealed by Comparative Transcriptomics.</title>
        <authorList>
            <person name="Will I."/>
            <person name="Das B."/>
            <person name="Trinh T."/>
            <person name="Brachmann A."/>
            <person name="Ohm R.A."/>
            <person name="de Bekker C."/>
        </authorList>
    </citation>
    <scope>NUCLEOTIDE SEQUENCE [LARGE SCALE GENOMIC DNA]</scope>
    <source>
        <strain evidence="5 6">EC05</strain>
    </source>
</reference>
<evidence type="ECO:0000313" key="6">
    <source>
        <dbReference type="Proteomes" id="UP000562929"/>
    </source>
</evidence>
<dbReference type="Pfam" id="PF03167">
    <property type="entry name" value="UDG"/>
    <property type="match status" value="1"/>
</dbReference>
<dbReference type="Proteomes" id="UP000562929">
    <property type="component" value="Unassembled WGS sequence"/>
</dbReference>
<organism evidence="5 6">
    <name type="scientific">Ophiocordyceps camponoti-floridani</name>
    <dbReference type="NCBI Taxonomy" id="2030778"/>
    <lineage>
        <taxon>Eukaryota</taxon>
        <taxon>Fungi</taxon>
        <taxon>Dikarya</taxon>
        <taxon>Ascomycota</taxon>
        <taxon>Pezizomycotina</taxon>
        <taxon>Sordariomycetes</taxon>
        <taxon>Hypocreomycetidae</taxon>
        <taxon>Hypocreales</taxon>
        <taxon>Ophiocordycipitaceae</taxon>
        <taxon>Ophiocordyceps</taxon>
    </lineage>
</organism>
<comment type="caution">
    <text evidence="5">The sequence shown here is derived from an EMBL/GenBank/DDBJ whole genome shotgun (WGS) entry which is preliminary data.</text>
</comment>
<dbReference type="InterPro" id="IPR015637">
    <property type="entry name" value="MUG/TDG"/>
</dbReference>
<accession>A0A8H4VF46</accession>
<dbReference type="OrthoDB" id="565731at2759"/>
<dbReference type="GO" id="GO:0004844">
    <property type="term" value="F:uracil DNA N-glycosylase activity"/>
    <property type="evidence" value="ECO:0007669"/>
    <property type="project" value="TreeGrafter"/>
</dbReference>
<dbReference type="GO" id="GO:0008263">
    <property type="term" value="F:pyrimidine-specific mismatch base pair DNA N-glycosylase activity"/>
    <property type="evidence" value="ECO:0007669"/>
    <property type="project" value="TreeGrafter"/>
</dbReference>
<keyword evidence="3" id="KW-0234">DNA repair</keyword>
<feature type="domain" description="Uracil-DNA glycosylase-like" evidence="4">
    <location>
        <begin position="25"/>
        <end position="135"/>
    </location>
</feature>
<proteinExistence type="predicted"/>
<dbReference type="PANTHER" id="PTHR12159:SF9">
    <property type="entry name" value="G_T MISMATCH-SPECIFIC THYMINE DNA GLYCOSYLASE"/>
    <property type="match status" value="1"/>
</dbReference>
<dbReference type="CDD" id="cd10028">
    <property type="entry name" value="UDG-F2_TDG_MUG"/>
    <property type="match status" value="1"/>
</dbReference>
<protein>
    <submittedName>
        <fullName evidence="5">G/U mismatch-specific uracil DNA glycosylase</fullName>
    </submittedName>
</protein>
<evidence type="ECO:0000259" key="4">
    <source>
        <dbReference type="Pfam" id="PF03167"/>
    </source>
</evidence>
<evidence type="ECO:0000313" key="5">
    <source>
        <dbReference type="EMBL" id="KAF4591970.1"/>
    </source>
</evidence>
<dbReference type="InterPro" id="IPR036895">
    <property type="entry name" value="Uracil-DNA_glycosylase-like_sf"/>
</dbReference>